<evidence type="ECO:0008006" key="3">
    <source>
        <dbReference type="Google" id="ProtNLM"/>
    </source>
</evidence>
<dbReference type="Pfam" id="PF13181">
    <property type="entry name" value="TPR_8"/>
    <property type="match status" value="1"/>
</dbReference>
<dbReference type="PROSITE" id="PS51257">
    <property type="entry name" value="PROKAR_LIPOPROTEIN"/>
    <property type="match status" value="1"/>
</dbReference>
<evidence type="ECO:0000313" key="1">
    <source>
        <dbReference type="EMBL" id="QSQ19004.1"/>
    </source>
</evidence>
<evidence type="ECO:0000313" key="2">
    <source>
        <dbReference type="Proteomes" id="UP000662747"/>
    </source>
</evidence>
<reference evidence="1 2" key="1">
    <citation type="submission" date="2021-02" db="EMBL/GenBank/DDBJ databases">
        <title>De Novo genome assembly of isolated myxobacteria.</title>
        <authorList>
            <person name="Stevens D.C."/>
        </authorList>
    </citation>
    <scope>NUCLEOTIDE SEQUENCE [LARGE SCALE GENOMIC DNA]</scope>
    <source>
        <strain evidence="2">SCPEA02</strain>
    </source>
</reference>
<accession>A0ABX7NJK0</accession>
<dbReference type="SUPFAM" id="SSF48452">
    <property type="entry name" value="TPR-like"/>
    <property type="match status" value="1"/>
</dbReference>
<keyword evidence="2" id="KW-1185">Reference proteome</keyword>
<dbReference type="InterPro" id="IPR011990">
    <property type="entry name" value="TPR-like_helical_dom_sf"/>
</dbReference>
<dbReference type="EMBL" id="CP071090">
    <property type="protein sequence ID" value="QSQ19004.1"/>
    <property type="molecule type" value="Genomic_DNA"/>
</dbReference>
<organism evidence="1 2">
    <name type="scientific">Pyxidicoccus parkwayensis</name>
    <dbReference type="NCBI Taxonomy" id="2813578"/>
    <lineage>
        <taxon>Bacteria</taxon>
        <taxon>Pseudomonadati</taxon>
        <taxon>Myxococcota</taxon>
        <taxon>Myxococcia</taxon>
        <taxon>Myxococcales</taxon>
        <taxon>Cystobacterineae</taxon>
        <taxon>Myxococcaceae</taxon>
        <taxon>Pyxidicoccus</taxon>
    </lineage>
</organism>
<dbReference type="Gene3D" id="1.25.40.10">
    <property type="entry name" value="Tetratricopeptide repeat domain"/>
    <property type="match status" value="1"/>
</dbReference>
<name>A0ABX7NJK0_9BACT</name>
<dbReference type="SUPFAM" id="SSF81901">
    <property type="entry name" value="HCP-like"/>
    <property type="match status" value="1"/>
</dbReference>
<proteinExistence type="predicted"/>
<protein>
    <recommendedName>
        <fullName evidence="3">Beta-lactamase</fullName>
    </recommendedName>
</protein>
<dbReference type="InterPro" id="IPR019734">
    <property type="entry name" value="TPR_rpt"/>
</dbReference>
<dbReference type="RefSeq" id="WP_206720592.1">
    <property type="nucleotide sequence ID" value="NZ_CP071090.1"/>
</dbReference>
<gene>
    <name evidence="1" type="ORF">JY651_27040</name>
</gene>
<sequence>METPVARRGPLHALRGWLVLLSVAGSACVTDDYASTRPPPDYPALCEAGDSRACEVWARRLFSEGRREEAAAAYGRACRRDDTPACLTEGQLRMELGQREEAAAAYEQACLRGGMSACLTEGRLLTDLGHREEAAVAYGRACQQGDTSACLTEGRLRMELGDLEGAEPPLRKTYDAGMPDGTEALADVRAARGDEAGAERLRYEALSIDKSVVELVIAYRFGLGGGNGLALDLNVQPMAFLARRLNVGVNMVVMDRGSATVGLNGYAGYQYFVSDWAAPYARVLSGSLLDSRRARFDVGAEAGLKLFAGPLGHAAFAFGTSLEGPTYMSLEVGMDWIVALYILAHAH</sequence>
<dbReference type="Proteomes" id="UP000662747">
    <property type="component" value="Chromosome"/>
</dbReference>